<dbReference type="GO" id="GO:0030497">
    <property type="term" value="P:fatty acid elongation"/>
    <property type="evidence" value="ECO:0007669"/>
    <property type="project" value="TreeGrafter"/>
</dbReference>
<reference evidence="2 3" key="1">
    <citation type="submission" date="2014-10" db="EMBL/GenBank/DDBJ databases">
        <title>Genome sequence of Novosphingobium malaysiense MUSC 273(T).</title>
        <authorList>
            <person name="Lee L.-H."/>
        </authorList>
    </citation>
    <scope>NUCLEOTIDE SEQUENCE [LARGE SCALE GENOMIC DNA]</scope>
    <source>
        <strain evidence="2 3">MUSC 273</strain>
    </source>
</reference>
<evidence type="ECO:0000256" key="1">
    <source>
        <dbReference type="ARBA" id="ARBA00006484"/>
    </source>
</evidence>
<dbReference type="Proteomes" id="UP000031057">
    <property type="component" value="Unassembled WGS sequence"/>
</dbReference>
<dbReference type="GO" id="GO:0016616">
    <property type="term" value="F:oxidoreductase activity, acting on the CH-OH group of donors, NAD or NADP as acceptor"/>
    <property type="evidence" value="ECO:0007669"/>
    <property type="project" value="TreeGrafter"/>
</dbReference>
<keyword evidence="3" id="KW-1185">Reference proteome</keyword>
<accession>A0A0B1ZJ28</accession>
<evidence type="ECO:0000313" key="2">
    <source>
        <dbReference type="EMBL" id="KHK89176.1"/>
    </source>
</evidence>
<dbReference type="STRING" id="1348853.LK12_21885"/>
<dbReference type="SUPFAM" id="SSF51735">
    <property type="entry name" value="NAD(P)-binding Rossmann-fold domains"/>
    <property type="match status" value="1"/>
</dbReference>
<gene>
    <name evidence="2" type="ORF">LK12_21885</name>
</gene>
<dbReference type="InterPro" id="IPR036291">
    <property type="entry name" value="NAD(P)-bd_dom_sf"/>
</dbReference>
<dbReference type="InterPro" id="IPR002347">
    <property type="entry name" value="SDR_fam"/>
</dbReference>
<comment type="caution">
    <text evidence="2">The sequence shown here is derived from an EMBL/GenBank/DDBJ whole genome shotgun (WGS) entry which is preliminary data.</text>
</comment>
<dbReference type="PRINTS" id="PR00080">
    <property type="entry name" value="SDRFAMILY"/>
</dbReference>
<comment type="similarity">
    <text evidence="1">Belongs to the short-chain dehydrogenases/reductases (SDR) family.</text>
</comment>
<dbReference type="PRINTS" id="PR00081">
    <property type="entry name" value="GDHRDH"/>
</dbReference>
<dbReference type="PANTHER" id="PTHR42760:SF135">
    <property type="entry name" value="BLL7886 PROTEIN"/>
    <property type="match status" value="1"/>
</dbReference>
<dbReference type="Gene3D" id="3.40.50.720">
    <property type="entry name" value="NAD(P)-binding Rossmann-like Domain"/>
    <property type="match status" value="1"/>
</dbReference>
<dbReference type="PANTHER" id="PTHR42760">
    <property type="entry name" value="SHORT-CHAIN DEHYDROGENASES/REDUCTASES FAMILY MEMBER"/>
    <property type="match status" value="1"/>
</dbReference>
<name>A0A0B1ZJ28_9SPHN</name>
<dbReference type="AlphaFoldDB" id="A0A0B1ZJ28"/>
<dbReference type="Pfam" id="PF13561">
    <property type="entry name" value="adh_short_C2"/>
    <property type="match status" value="1"/>
</dbReference>
<sequence>MMAGFLEQRANLSGRTAVVIGGGGGIGAACSLALARAGVNCAICDLDGDAQKVTAAKLNEMNGLITDEVLDAAQPDQLDAFYNLVGETCNRLDIVVNVAGRTRRRQFMDVDRDENARDIQRNFGYVIQSVERAVPLIRRSGRGGSIVNFTTIEAHRGAAGFSVYAGAKAATANFTRAMAVELAAERIRLNCVVPDTTFSKGNFDALSVEDHALLAEVREDCQGKGLEIYVPQKSPPPADALADAVLFLASDMAACVTGTSLHVDGGTMAAAGFLDWPFGDGFVPSPLGGTLAALYGRKD</sequence>
<evidence type="ECO:0000313" key="3">
    <source>
        <dbReference type="Proteomes" id="UP000031057"/>
    </source>
</evidence>
<proteinExistence type="inferred from homology"/>
<dbReference type="EMBL" id="JTDI01000008">
    <property type="protein sequence ID" value="KHK89176.1"/>
    <property type="molecule type" value="Genomic_DNA"/>
</dbReference>
<protein>
    <submittedName>
        <fullName evidence="2">Short-chain dehydrogenase</fullName>
    </submittedName>
</protein>
<dbReference type="CDD" id="cd05233">
    <property type="entry name" value="SDR_c"/>
    <property type="match status" value="1"/>
</dbReference>
<dbReference type="OrthoDB" id="9803333at2"/>
<organism evidence="2 3">
    <name type="scientific">Novosphingobium malaysiense</name>
    <dbReference type="NCBI Taxonomy" id="1348853"/>
    <lineage>
        <taxon>Bacteria</taxon>
        <taxon>Pseudomonadati</taxon>
        <taxon>Pseudomonadota</taxon>
        <taxon>Alphaproteobacteria</taxon>
        <taxon>Sphingomonadales</taxon>
        <taxon>Sphingomonadaceae</taxon>
        <taxon>Novosphingobium</taxon>
    </lineage>
</organism>